<keyword evidence="2" id="KW-0472">Membrane</keyword>
<accession>A0ABU3B5V7</accession>
<dbReference type="RefSeq" id="WP_311657759.1">
    <property type="nucleotide sequence ID" value="NZ_JAVRHY010000003.1"/>
</dbReference>
<evidence type="ECO:0000313" key="4">
    <source>
        <dbReference type="Proteomes" id="UP001259982"/>
    </source>
</evidence>
<keyword evidence="2" id="KW-1133">Transmembrane helix</keyword>
<feature type="compositionally biased region" description="Polar residues" evidence="1">
    <location>
        <begin position="218"/>
        <end position="227"/>
    </location>
</feature>
<dbReference type="EMBL" id="JAVRHY010000003">
    <property type="protein sequence ID" value="MDT0617842.1"/>
    <property type="molecule type" value="Genomic_DNA"/>
</dbReference>
<comment type="caution">
    <text evidence="3">The sequence shown here is derived from an EMBL/GenBank/DDBJ whole genome shotgun (WGS) entry which is preliminary data.</text>
</comment>
<keyword evidence="4" id="KW-1185">Reference proteome</keyword>
<organism evidence="3 4">
    <name type="scientific">Spectribacter acetivorans</name>
    <dbReference type="NCBI Taxonomy" id="3075603"/>
    <lineage>
        <taxon>Bacteria</taxon>
        <taxon>Pseudomonadati</taxon>
        <taxon>Pseudomonadota</taxon>
        <taxon>Gammaproteobacteria</taxon>
        <taxon>Salinisphaerales</taxon>
        <taxon>Salinisphaeraceae</taxon>
        <taxon>Spectribacter</taxon>
    </lineage>
</organism>
<keyword evidence="2" id="KW-0812">Transmembrane</keyword>
<evidence type="ECO:0008006" key="5">
    <source>
        <dbReference type="Google" id="ProtNLM"/>
    </source>
</evidence>
<protein>
    <recommendedName>
        <fullName evidence="5">Anti-sigma factor</fullName>
    </recommendedName>
</protein>
<proteinExistence type="predicted"/>
<evidence type="ECO:0000256" key="1">
    <source>
        <dbReference type="SAM" id="MobiDB-lite"/>
    </source>
</evidence>
<evidence type="ECO:0000313" key="3">
    <source>
        <dbReference type="EMBL" id="MDT0617842.1"/>
    </source>
</evidence>
<gene>
    <name evidence="3" type="ORF">RM531_05110</name>
</gene>
<dbReference type="Proteomes" id="UP001259982">
    <property type="component" value="Unassembled WGS sequence"/>
</dbReference>
<sequence>MMRTRDNISDEELSAFADGHLPQRRAAEVAAYLRRDPSAQAQVNAYIDQDRLIARSFADALEAPVPARMQPAGPVGDKRRLPRSGLAAAALLLLTATVVFWSLSESGQPALTQVALDSFRESPSVSADAGPRPDFEPIGFEFAGARMLGAASVTEYRFRNASGQRVGLYVAPRDNVDAAAYRVLRGEGLNVVTWQSAGEQYALVGEQDVAGLTTLAVNSRRPSSTRPIQVAGPDQPTPAGAAPAPAAGPQAVPSAEARDAVISTVDDPG</sequence>
<feature type="region of interest" description="Disordered" evidence="1">
    <location>
        <begin position="218"/>
        <end position="269"/>
    </location>
</feature>
<feature type="transmembrane region" description="Helical" evidence="2">
    <location>
        <begin position="85"/>
        <end position="103"/>
    </location>
</feature>
<reference evidence="3 4" key="1">
    <citation type="submission" date="2023-09" db="EMBL/GenBank/DDBJ databases">
        <authorList>
            <person name="Rey-Velasco X."/>
        </authorList>
    </citation>
    <scope>NUCLEOTIDE SEQUENCE [LARGE SCALE GENOMIC DNA]</scope>
    <source>
        <strain evidence="3 4">P385</strain>
    </source>
</reference>
<evidence type="ECO:0000256" key="2">
    <source>
        <dbReference type="SAM" id="Phobius"/>
    </source>
</evidence>
<name>A0ABU3B5V7_9GAMM</name>
<feature type="compositionally biased region" description="Low complexity" evidence="1">
    <location>
        <begin position="231"/>
        <end position="255"/>
    </location>
</feature>